<keyword evidence="2" id="KW-0175">Coiled coil</keyword>
<keyword evidence="3" id="KW-0812">Transmembrane</keyword>
<evidence type="ECO:0000256" key="2">
    <source>
        <dbReference type="ARBA" id="ARBA00023054"/>
    </source>
</evidence>
<dbReference type="PANTHER" id="PTHR32347">
    <property type="entry name" value="EFFLUX SYSTEM COMPONENT YKNX-RELATED"/>
    <property type="match status" value="1"/>
</dbReference>
<name>A0A2H0UB28_9BACT</name>
<dbReference type="SUPFAM" id="SSF111369">
    <property type="entry name" value="HlyD-like secretion proteins"/>
    <property type="match status" value="1"/>
</dbReference>
<keyword evidence="3" id="KW-1133">Transmembrane helix</keyword>
<dbReference type="InterPro" id="IPR050465">
    <property type="entry name" value="UPF0194_transport"/>
</dbReference>
<evidence type="ECO:0000256" key="3">
    <source>
        <dbReference type="SAM" id="Phobius"/>
    </source>
</evidence>
<evidence type="ECO:0000313" key="5">
    <source>
        <dbReference type="Proteomes" id="UP000231192"/>
    </source>
</evidence>
<dbReference type="AlphaFoldDB" id="A0A2H0UB28"/>
<protein>
    <recommendedName>
        <fullName evidence="6">Membrane fusion protein biotin-lipoyl like domain-containing protein</fullName>
    </recommendedName>
</protein>
<organism evidence="4 5">
    <name type="scientific">Candidatus Kaiserbacteria bacterium CG10_big_fil_rev_8_21_14_0_10_51_14</name>
    <dbReference type="NCBI Taxonomy" id="1974610"/>
    <lineage>
        <taxon>Bacteria</taxon>
        <taxon>Candidatus Kaiseribacteriota</taxon>
    </lineage>
</organism>
<evidence type="ECO:0000256" key="1">
    <source>
        <dbReference type="ARBA" id="ARBA00004196"/>
    </source>
</evidence>
<sequence length="478" mass="49703">MTLPPFLTKAILYVRTQASLRIAWFRALSRRRKMILVIAAVATLALIIFLILNSGHKEASAEPHLRTIEQIMVGDYGTSGAVGIAVPTAHSGTFVVRAEAGGRVTRVVSSGNRVAQGAVVAELENSAQRAALVQAQGVYEAAEANLSKVSGGSRSEQRAILEAQVTSATAALDASRSGAVNTILSAYATADSAIYGTIDKMFENPGKTSAKFTILTSDSQLTNSLENTRVAIEENLLREATMSGTLTSSSNLYEELQVAQIEIRTIRNFTDMVIAALNKAISSSSVSETTIATYLAEATAARTSLTTSLTSLSAAVQGLASSQSALDVARKNLEQGIVGGQTEDVAAARASLKQAQGGLAAAQASYGKTLVRVPFSGTITSLSVAVGDIISVGSDVALVVPDEGVPTEASFALPLSAVKFTPAGAYVFMVDESNTLQSVAVRTGLVTTNAIMTTGLSGTELIVKDVRGLKAGERVALQ</sequence>
<gene>
    <name evidence="4" type="ORF">COU18_02965</name>
</gene>
<dbReference type="EMBL" id="PFBK01000008">
    <property type="protein sequence ID" value="PIR83618.1"/>
    <property type="molecule type" value="Genomic_DNA"/>
</dbReference>
<dbReference type="Gene3D" id="2.40.50.100">
    <property type="match status" value="1"/>
</dbReference>
<reference evidence="5" key="1">
    <citation type="submission" date="2017-09" db="EMBL/GenBank/DDBJ databases">
        <title>Depth-based differentiation of microbial function through sediment-hosted aquifers and enrichment of novel symbionts in the deep terrestrial subsurface.</title>
        <authorList>
            <person name="Probst A.J."/>
            <person name="Ladd B."/>
            <person name="Jarett J.K."/>
            <person name="Geller-Mcgrath D.E."/>
            <person name="Sieber C.M.K."/>
            <person name="Emerson J.B."/>
            <person name="Anantharaman K."/>
            <person name="Thomas B.C."/>
            <person name="Malmstrom R."/>
            <person name="Stieglmeier M."/>
            <person name="Klingl A."/>
            <person name="Woyke T."/>
            <person name="Ryan C.M."/>
            <person name="Banfield J.F."/>
        </authorList>
    </citation>
    <scope>NUCLEOTIDE SEQUENCE [LARGE SCALE GENOMIC DNA]</scope>
</reference>
<dbReference type="Proteomes" id="UP000231192">
    <property type="component" value="Unassembled WGS sequence"/>
</dbReference>
<keyword evidence="3" id="KW-0472">Membrane</keyword>
<dbReference type="Gene3D" id="1.10.287.470">
    <property type="entry name" value="Helix hairpin bin"/>
    <property type="match status" value="1"/>
</dbReference>
<feature type="transmembrane region" description="Helical" evidence="3">
    <location>
        <begin position="34"/>
        <end position="52"/>
    </location>
</feature>
<dbReference type="PANTHER" id="PTHR32347:SF23">
    <property type="entry name" value="BLL5650 PROTEIN"/>
    <property type="match status" value="1"/>
</dbReference>
<comment type="caution">
    <text evidence="4">The sequence shown here is derived from an EMBL/GenBank/DDBJ whole genome shotgun (WGS) entry which is preliminary data.</text>
</comment>
<proteinExistence type="predicted"/>
<comment type="subcellular location">
    <subcellularLocation>
        <location evidence="1">Cell envelope</location>
    </subcellularLocation>
</comment>
<dbReference type="Gene3D" id="2.40.30.170">
    <property type="match status" value="1"/>
</dbReference>
<dbReference type="GO" id="GO:0030313">
    <property type="term" value="C:cell envelope"/>
    <property type="evidence" value="ECO:0007669"/>
    <property type="project" value="UniProtKB-SubCell"/>
</dbReference>
<evidence type="ECO:0008006" key="6">
    <source>
        <dbReference type="Google" id="ProtNLM"/>
    </source>
</evidence>
<accession>A0A2H0UB28</accession>
<evidence type="ECO:0000313" key="4">
    <source>
        <dbReference type="EMBL" id="PIR83618.1"/>
    </source>
</evidence>